<feature type="region of interest" description="Disordered" evidence="9">
    <location>
        <begin position="1"/>
        <end position="38"/>
    </location>
</feature>
<dbReference type="EC" id="1.14.99.n4" evidence="6"/>
<comment type="similarity">
    <text evidence="1">Belongs to the carotenoid oxygenase family.</text>
</comment>
<evidence type="ECO:0000256" key="6">
    <source>
        <dbReference type="ARBA" id="ARBA00039084"/>
    </source>
</evidence>
<feature type="binding site" evidence="8">
    <location>
        <position position="399"/>
    </location>
    <ligand>
        <name>Fe cation</name>
        <dbReference type="ChEBI" id="CHEBI:24875"/>
        <note>catalytic</note>
    </ligand>
</feature>
<evidence type="ECO:0000256" key="1">
    <source>
        <dbReference type="ARBA" id="ARBA00006787"/>
    </source>
</evidence>
<evidence type="ECO:0000256" key="7">
    <source>
        <dbReference type="ARBA" id="ARBA00048709"/>
    </source>
</evidence>
<dbReference type="PANTHER" id="PTHR10543">
    <property type="entry name" value="BETA-CAROTENE DIOXYGENASE"/>
    <property type="match status" value="1"/>
</dbReference>
<evidence type="ECO:0000256" key="2">
    <source>
        <dbReference type="ARBA" id="ARBA00022723"/>
    </source>
</evidence>
<keyword evidence="11" id="KW-1185">Reference proteome</keyword>
<keyword evidence="5 8" id="KW-0408">Iron</keyword>
<evidence type="ECO:0000256" key="5">
    <source>
        <dbReference type="ARBA" id="ARBA00023004"/>
    </source>
</evidence>
<keyword evidence="4" id="KW-0560">Oxidoreductase</keyword>
<keyword evidence="2 8" id="KW-0479">Metal-binding</keyword>
<comment type="cofactor">
    <cofactor evidence="8">
        <name>Fe(2+)</name>
        <dbReference type="ChEBI" id="CHEBI:29033"/>
    </cofactor>
    <text evidence="8">Binds 1 Fe(2+) ion per subunit.</text>
</comment>
<dbReference type="InterPro" id="IPR004294">
    <property type="entry name" value="Carotenoid_Oase"/>
</dbReference>
<dbReference type="EMBL" id="DF237068">
    <property type="protein sequence ID" value="GAQ82660.1"/>
    <property type="molecule type" value="Genomic_DNA"/>
</dbReference>
<gene>
    <name evidence="10" type="ORF">KFL_001190030</name>
</gene>
<dbReference type="STRING" id="105231.A0A0U9HJI9"/>
<dbReference type="PANTHER" id="PTHR10543:SF89">
    <property type="entry name" value="CAROTENOID 9,10(9',10')-CLEAVAGE DIOXYGENASE 1"/>
    <property type="match status" value="1"/>
</dbReference>
<feature type="compositionally biased region" description="Low complexity" evidence="9">
    <location>
        <begin position="9"/>
        <end position="23"/>
    </location>
</feature>
<comment type="catalytic activity">
    <reaction evidence="7">
        <text>all-trans-zeaxanthin + 2 O2 = 4,9-dimethyldodeca-2,4,6,8,10-pentaenedial + 2 (3R)-hydroxy-beta-ionone</text>
        <dbReference type="Rhea" id="RHEA:26393"/>
        <dbReference type="ChEBI" id="CHEBI:15379"/>
        <dbReference type="ChEBI" id="CHEBI:27547"/>
        <dbReference type="ChEBI" id="CHEBI:53171"/>
        <dbReference type="ChEBI" id="CHEBI:53173"/>
        <dbReference type="EC" id="1.14.99.n4"/>
    </reaction>
</comment>
<organism evidence="10 11">
    <name type="scientific">Klebsormidium nitens</name>
    <name type="common">Green alga</name>
    <name type="synonym">Ulothrix nitens</name>
    <dbReference type="NCBI Taxonomy" id="105231"/>
    <lineage>
        <taxon>Eukaryota</taxon>
        <taxon>Viridiplantae</taxon>
        <taxon>Streptophyta</taxon>
        <taxon>Klebsormidiophyceae</taxon>
        <taxon>Klebsormidiales</taxon>
        <taxon>Klebsormidiaceae</taxon>
        <taxon>Klebsormidium</taxon>
    </lineage>
</organism>
<evidence type="ECO:0000256" key="9">
    <source>
        <dbReference type="SAM" id="MobiDB-lite"/>
    </source>
</evidence>
<dbReference type="AlphaFoldDB" id="A0A0U9HJI9"/>
<proteinExistence type="inferred from homology"/>
<reference evidence="10 11" key="1">
    <citation type="journal article" date="2014" name="Nat. Commun.">
        <title>Klebsormidium flaccidum genome reveals primary factors for plant terrestrial adaptation.</title>
        <authorList>
            <person name="Hori K."/>
            <person name="Maruyama F."/>
            <person name="Fujisawa T."/>
            <person name="Togashi T."/>
            <person name="Yamamoto N."/>
            <person name="Seo M."/>
            <person name="Sato S."/>
            <person name="Yamada T."/>
            <person name="Mori H."/>
            <person name="Tajima N."/>
            <person name="Moriyama T."/>
            <person name="Ikeuchi M."/>
            <person name="Watanabe M."/>
            <person name="Wada H."/>
            <person name="Kobayashi K."/>
            <person name="Saito M."/>
            <person name="Masuda T."/>
            <person name="Sasaki-Sekimoto Y."/>
            <person name="Mashiguchi K."/>
            <person name="Awai K."/>
            <person name="Shimojima M."/>
            <person name="Masuda S."/>
            <person name="Iwai M."/>
            <person name="Nobusawa T."/>
            <person name="Narise T."/>
            <person name="Kondo S."/>
            <person name="Saito H."/>
            <person name="Sato R."/>
            <person name="Murakawa M."/>
            <person name="Ihara Y."/>
            <person name="Oshima-Yamada Y."/>
            <person name="Ohtaka K."/>
            <person name="Satoh M."/>
            <person name="Sonobe K."/>
            <person name="Ishii M."/>
            <person name="Ohtani R."/>
            <person name="Kanamori-Sato M."/>
            <person name="Honoki R."/>
            <person name="Miyazaki D."/>
            <person name="Mochizuki H."/>
            <person name="Umetsu J."/>
            <person name="Higashi K."/>
            <person name="Shibata D."/>
            <person name="Kamiya Y."/>
            <person name="Sato N."/>
            <person name="Nakamura Y."/>
            <person name="Tabata S."/>
            <person name="Ida S."/>
            <person name="Kurokawa K."/>
            <person name="Ohta H."/>
        </authorList>
    </citation>
    <scope>NUCLEOTIDE SEQUENCE [LARGE SCALE GENOMIC DNA]</scope>
    <source>
        <strain evidence="10 11">NIES-2285</strain>
    </source>
</reference>
<evidence type="ECO:0000313" key="11">
    <source>
        <dbReference type="Proteomes" id="UP000054558"/>
    </source>
</evidence>
<keyword evidence="3" id="KW-0223">Dioxygenase</keyword>
<evidence type="ECO:0000313" key="10">
    <source>
        <dbReference type="EMBL" id="GAQ82660.1"/>
    </source>
</evidence>
<evidence type="ECO:0000256" key="4">
    <source>
        <dbReference type="ARBA" id="ARBA00023002"/>
    </source>
</evidence>
<protein>
    <recommendedName>
        <fullName evidence="6">carotenoid 9,10-dioxygenase</fullName>
        <ecNumber evidence="6">1.14.99.n4</ecNumber>
    </recommendedName>
</protein>
<feature type="binding site" evidence="8">
    <location>
        <position position="448"/>
    </location>
    <ligand>
        <name>Fe cation</name>
        <dbReference type="ChEBI" id="CHEBI:24875"/>
        <note>catalytic</note>
    </ligand>
</feature>
<evidence type="ECO:0000256" key="3">
    <source>
        <dbReference type="ARBA" id="ARBA00022964"/>
    </source>
</evidence>
<dbReference type="Pfam" id="PF03055">
    <property type="entry name" value="RPE65"/>
    <property type="match status" value="1"/>
</dbReference>
<sequence length="493" mass="55427">MRDQQGLEGRSFSRGRGSKSGPRAFAKREGNVSEEARKEALPRVWRADNEWLAKHGIPTIEIDEPGGIPRLHLNSKLEMPLVKLPPSLEWLDLYGESQINLRKKLAVSLDPFGEPQVKLRERLAESLDPFGEPQVKLREKLKVNLDPFGEPQVKLREKIAVNLDPFGEPQVKLREQLAATLKPPLSKPPGGHKPLIFNPPGTVEIPKEPAEVKKGQKRNPFLEGNFAPVEEECPDEIPCHVIGNLPGDLRGQFLRNGPNPRFPQDAGAYHWFDGDGMVHSLKFQGLDRPPVYSSKYIRTAGFKEESRQGQGKFWPGVKMQPLRRCLVTAAVRSMRRREEERDVPGLLAVKNTANTGLIRHAGKLFAMWEGGHPYVVDEALETKGPTTFDGRLVSSFSAHPKLDPQTGELIYFGYSLVARPYLSYGVISKEGEIVHQADIDLPNPVMMHDFAITEHYSLFLDFPFVFNPRRLMEVANGKRQKPFVFDGVRAPVS</sequence>
<dbReference type="Proteomes" id="UP000054558">
    <property type="component" value="Unassembled WGS sequence"/>
</dbReference>
<name>A0A0U9HJI9_KLENI</name>
<feature type="compositionally biased region" description="Basic and acidic residues" evidence="9">
    <location>
        <begin position="26"/>
        <end position="38"/>
    </location>
</feature>
<accession>A0A0U9HJI9</accession>
<dbReference type="GO" id="GO:0016702">
    <property type="term" value="F:oxidoreductase activity, acting on single donors with incorporation of molecular oxygen, incorporation of two atoms of oxygen"/>
    <property type="evidence" value="ECO:0007669"/>
    <property type="project" value="InterPro"/>
</dbReference>
<dbReference type="OrthoDB" id="1069523at2759"/>
<evidence type="ECO:0000256" key="8">
    <source>
        <dbReference type="PIRSR" id="PIRSR604294-1"/>
    </source>
</evidence>
<dbReference type="GO" id="GO:0046872">
    <property type="term" value="F:metal ion binding"/>
    <property type="evidence" value="ECO:0007669"/>
    <property type="project" value="UniProtKB-KW"/>
</dbReference>